<keyword evidence="2" id="KW-0436">Ligase</keyword>
<evidence type="ECO:0000259" key="3">
    <source>
        <dbReference type="Pfam" id="PF00501"/>
    </source>
</evidence>
<dbReference type="InterPro" id="IPR025110">
    <property type="entry name" value="AMP-bd_C"/>
</dbReference>
<comment type="caution">
    <text evidence="5">The sequence shown here is derived from an EMBL/GenBank/DDBJ whole genome shotgun (WGS) entry which is preliminary data.</text>
</comment>
<reference evidence="5 6" key="1">
    <citation type="submission" date="2024-03" db="EMBL/GenBank/DDBJ databases">
        <title>Novel species of the genus Variovorax.</title>
        <authorList>
            <person name="Liu Q."/>
            <person name="Xin Y.-H."/>
        </authorList>
    </citation>
    <scope>NUCLEOTIDE SEQUENCE [LARGE SCALE GENOMIC DNA]</scope>
    <source>
        <strain evidence="5 6">KACC 18899</strain>
    </source>
</reference>
<dbReference type="InterPro" id="IPR042099">
    <property type="entry name" value="ANL_N_sf"/>
</dbReference>
<dbReference type="InterPro" id="IPR000873">
    <property type="entry name" value="AMP-dep_synth/lig_dom"/>
</dbReference>
<keyword evidence="6" id="KW-1185">Reference proteome</keyword>
<sequence>MLDPDHASERSFADDGAARTASRIEFETVHDPIAYWAARTPNAMAIDDGSLRLSFEALSDGIAATARSHAHALGPAPVWVDEAGTPGEQLVSFLSILAAGHAAVVGDPDWSPELRRRVTELLGASSTGTPARDLTLPPGSFYVGFTSGSTGVPKGFVRSHRSWTSSFEACLEAFGPAVRTPLLAPGRLSHSLFLFGALMGLWSGAGVRLQTRFSAGAALQALGQGDARSLIAVPSQLILMLEQAHRHGLRAIAETQLVMIGGAAWPRVRTPHLQALFPNARIVEFYGASETSFIAWTESRVDLPATAVGRPFASVDLRIERVGGTCEDSALAASPGLIYVRSPMVFTDYVTPSLARGATILRDGEWLSVGDMGHLDADGVLHLVGRQQRMFVVQGKNLFPEEVEQVLTEHPAIAAASVQAMPDGVRGKHAVAVLELVQPIDRATLADWCRARLEPYKTPRRVYACADWPRTTGGKTDHAALARCLAANPEGPAGWQALPWRLSRT</sequence>
<evidence type="ECO:0000313" key="5">
    <source>
        <dbReference type="EMBL" id="MEJ8815213.1"/>
    </source>
</evidence>
<evidence type="ECO:0000313" key="6">
    <source>
        <dbReference type="Proteomes" id="UP001365846"/>
    </source>
</evidence>
<comment type="similarity">
    <text evidence="1">Belongs to the ATP-dependent AMP-binding enzyme family.</text>
</comment>
<dbReference type="SUPFAM" id="SSF56801">
    <property type="entry name" value="Acetyl-CoA synthetase-like"/>
    <property type="match status" value="1"/>
</dbReference>
<dbReference type="InterPro" id="IPR020845">
    <property type="entry name" value="AMP-binding_CS"/>
</dbReference>
<dbReference type="PROSITE" id="PS00455">
    <property type="entry name" value="AMP_BINDING"/>
    <property type="match status" value="1"/>
</dbReference>
<dbReference type="EMBL" id="JBBKZU010000018">
    <property type="protein sequence ID" value="MEJ8815213.1"/>
    <property type="molecule type" value="Genomic_DNA"/>
</dbReference>
<dbReference type="Pfam" id="PF00501">
    <property type="entry name" value="AMP-binding"/>
    <property type="match status" value="1"/>
</dbReference>
<dbReference type="PANTHER" id="PTHR43201:SF5">
    <property type="entry name" value="MEDIUM-CHAIN ACYL-COA LIGASE ACSF2, MITOCHONDRIAL"/>
    <property type="match status" value="1"/>
</dbReference>
<evidence type="ECO:0000256" key="2">
    <source>
        <dbReference type="ARBA" id="ARBA00022598"/>
    </source>
</evidence>
<dbReference type="PANTHER" id="PTHR43201">
    <property type="entry name" value="ACYL-COA SYNTHETASE"/>
    <property type="match status" value="1"/>
</dbReference>
<organism evidence="5 6">
    <name type="scientific">Variovorax ureilyticus</name>
    <dbReference type="NCBI Taxonomy" id="1836198"/>
    <lineage>
        <taxon>Bacteria</taxon>
        <taxon>Pseudomonadati</taxon>
        <taxon>Pseudomonadota</taxon>
        <taxon>Betaproteobacteria</taxon>
        <taxon>Burkholderiales</taxon>
        <taxon>Comamonadaceae</taxon>
        <taxon>Variovorax</taxon>
    </lineage>
</organism>
<evidence type="ECO:0000256" key="1">
    <source>
        <dbReference type="ARBA" id="ARBA00006432"/>
    </source>
</evidence>
<gene>
    <name evidence="5" type="ORF">WKW77_29380</name>
</gene>
<dbReference type="Proteomes" id="UP001365846">
    <property type="component" value="Unassembled WGS sequence"/>
</dbReference>
<proteinExistence type="inferred from homology"/>
<name>A0ABU8VNH9_9BURK</name>
<dbReference type="RefSeq" id="WP_340360429.1">
    <property type="nucleotide sequence ID" value="NZ_JBBKZU010000018.1"/>
</dbReference>
<evidence type="ECO:0000259" key="4">
    <source>
        <dbReference type="Pfam" id="PF13193"/>
    </source>
</evidence>
<dbReference type="Pfam" id="PF13193">
    <property type="entry name" value="AMP-binding_C"/>
    <property type="match status" value="1"/>
</dbReference>
<dbReference type="InterPro" id="IPR045851">
    <property type="entry name" value="AMP-bd_C_sf"/>
</dbReference>
<accession>A0ABU8VNH9</accession>
<feature type="domain" description="AMP-binding enzyme C-terminal" evidence="4">
    <location>
        <begin position="402"/>
        <end position="475"/>
    </location>
</feature>
<dbReference type="Gene3D" id="3.30.300.30">
    <property type="match status" value="1"/>
</dbReference>
<protein>
    <submittedName>
        <fullName evidence="5">AMP-binding protein</fullName>
    </submittedName>
</protein>
<feature type="domain" description="AMP-dependent synthetase/ligase" evidence="3">
    <location>
        <begin position="141"/>
        <end position="349"/>
    </location>
</feature>
<dbReference type="Gene3D" id="3.40.50.12780">
    <property type="entry name" value="N-terminal domain of ligase-like"/>
    <property type="match status" value="1"/>
</dbReference>